<protein>
    <submittedName>
        <fullName evidence="4">Uncharacterized protein</fullName>
    </submittedName>
</protein>
<dbReference type="GeneID" id="115984648"/>
<name>A0A7N2LCI4_QUELO</name>
<dbReference type="Proteomes" id="UP000594261">
    <property type="component" value="Chromosome 4"/>
</dbReference>
<comment type="similarity">
    <text evidence="1">Belongs to the 'GDSL' lipolytic enzyme family.</text>
</comment>
<reference evidence="4 5" key="1">
    <citation type="journal article" date="2016" name="G3 (Bethesda)">
        <title>First Draft Assembly and Annotation of the Genome of a California Endemic Oak Quercus lobata Nee (Fagaceae).</title>
        <authorList>
            <person name="Sork V.L."/>
            <person name="Fitz-Gibbon S.T."/>
            <person name="Puiu D."/>
            <person name="Crepeau M."/>
            <person name="Gugger P.F."/>
            <person name="Sherman R."/>
            <person name="Stevens K."/>
            <person name="Langley C.H."/>
            <person name="Pellegrini M."/>
            <person name="Salzberg S.L."/>
        </authorList>
    </citation>
    <scope>NUCLEOTIDE SEQUENCE [LARGE SCALE GENOMIC DNA]</scope>
    <source>
        <strain evidence="4 5">cv. SW786</strain>
    </source>
</reference>
<organism evidence="4 5">
    <name type="scientific">Quercus lobata</name>
    <name type="common">Valley oak</name>
    <dbReference type="NCBI Taxonomy" id="97700"/>
    <lineage>
        <taxon>Eukaryota</taxon>
        <taxon>Viridiplantae</taxon>
        <taxon>Streptophyta</taxon>
        <taxon>Embryophyta</taxon>
        <taxon>Tracheophyta</taxon>
        <taxon>Spermatophyta</taxon>
        <taxon>Magnoliopsida</taxon>
        <taxon>eudicotyledons</taxon>
        <taxon>Gunneridae</taxon>
        <taxon>Pentapetalae</taxon>
        <taxon>rosids</taxon>
        <taxon>fabids</taxon>
        <taxon>Fagales</taxon>
        <taxon>Fagaceae</taxon>
        <taxon>Quercus</taxon>
    </lineage>
</organism>
<dbReference type="EMBL" id="LRBV02000004">
    <property type="status" value="NOT_ANNOTATED_CDS"/>
    <property type="molecule type" value="Genomic_DNA"/>
</dbReference>
<accession>A0A7N2LCI4</accession>
<dbReference type="Pfam" id="PF00657">
    <property type="entry name" value="Lipase_GDSL"/>
    <property type="match status" value="1"/>
</dbReference>
<dbReference type="InterPro" id="IPR035669">
    <property type="entry name" value="SGNH_plant_lipase-like"/>
</dbReference>
<evidence type="ECO:0000313" key="5">
    <source>
        <dbReference type="Proteomes" id="UP000594261"/>
    </source>
</evidence>
<dbReference type="InParanoid" id="A0A7N2LCI4"/>
<dbReference type="EnsemblPlants" id="QL04p014388:mrna">
    <property type="protein sequence ID" value="QL04p014388:mrna"/>
    <property type="gene ID" value="QL04p014388"/>
</dbReference>
<dbReference type="InterPro" id="IPR044552">
    <property type="entry name" value="GLIP1-5/GLL25"/>
</dbReference>
<dbReference type="InterPro" id="IPR036514">
    <property type="entry name" value="SGNH_hydro_sf"/>
</dbReference>
<evidence type="ECO:0000313" key="4">
    <source>
        <dbReference type="EnsemblPlants" id="QL04p014388:mrna"/>
    </source>
</evidence>
<reference evidence="4" key="2">
    <citation type="submission" date="2021-01" db="UniProtKB">
        <authorList>
            <consortium name="EnsemblPlants"/>
        </authorList>
    </citation>
    <scope>IDENTIFICATION</scope>
</reference>
<feature type="chain" id="PRO_5029892740" evidence="3">
    <location>
        <begin position="26"/>
        <end position="366"/>
    </location>
</feature>
<dbReference type="SUPFAM" id="SSF52266">
    <property type="entry name" value="SGNH hydrolase"/>
    <property type="match status" value="1"/>
</dbReference>
<dbReference type="AlphaFoldDB" id="A0A7N2LCI4"/>
<keyword evidence="5" id="KW-1185">Reference proteome</keyword>
<evidence type="ECO:0000256" key="3">
    <source>
        <dbReference type="SAM" id="SignalP"/>
    </source>
</evidence>
<keyword evidence="2 3" id="KW-0732">Signal</keyword>
<dbReference type="InterPro" id="IPR001087">
    <property type="entry name" value="GDSL"/>
</dbReference>
<dbReference type="FunCoup" id="A0A7N2LCI4">
    <property type="interactions" value="87"/>
</dbReference>
<feature type="signal peptide" evidence="3">
    <location>
        <begin position="1"/>
        <end position="25"/>
    </location>
</feature>
<dbReference type="OrthoDB" id="1490632at2759"/>
<dbReference type="PANTHER" id="PTHR45966">
    <property type="entry name" value="GDSL-LIKE LIPASE/ACYLHYDROLASE"/>
    <property type="match status" value="1"/>
</dbReference>
<evidence type="ECO:0000256" key="1">
    <source>
        <dbReference type="ARBA" id="ARBA00008668"/>
    </source>
</evidence>
<proteinExistence type="inferred from homology"/>
<dbReference type="KEGG" id="qlo:115984648"/>
<dbReference type="CDD" id="cd01837">
    <property type="entry name" value="SGNH_plant_lipase_like"/>
    <property type="match status" value="1"/>
</dbReference>
<dbReference type="OMA" id="NTCGGTK"/>
<sequence>MKSLRFHFYLLILYASIIIPTKCFGNICLQKDHVALFIFGDSLVDVGTNNYIDTLTDNRANIPPYGETFFKYPTGRASNGRLIPDFLAEYANLELIPPYLHPGYHRYVDGANFASGGAGTLDETRQGLVVALNTQLKYFKKLDTLLKQRLGEKEAKKLLSIAVYLTSVGSNDYLFRFTSNSSVYSPKEYVNLVIGNLTTVIEEIYKKGGRKHVFLNLHPLGCLPFVKAIKPENANPCVEEVTSITKLHNKALPKALKKLKSELRGLKYSIADFYTFLGERIVNPSKYGFKEGKISCCGTGPYNGIYSCGGKRAVGPKYELCRNISDYVFFDAPHPSEKVYQQFTEQIWSGTPNVIQPHSLKELFDH</sequence>
<dbReference type="Gene3D" id="3.40.50.1110">
    <property type="entry name" value="SGNH hydrolase"/>
    <property type="match status" value="1"/>
</dbReference>
<evidence type="ECO:0000256" key="2">
    <source>
        <dbReference type="ARBA" id="ARBA00022729"/>
    </source>
</evidence>
<dbReference type="GO" id="GO:0016298">
    <property type="term" value="F:lipase activity"/>
    <property type="evidence" value="ECO:0007669"/>
    <property type="project" value="TreeGrafter"/>
</dbReference>
<gene>
    <name evidence="4" type="primary">LOC115984648</name>
</gene>
<dbReference type="Gramene" id="QL04p014388:mrna">
    <property type="protein sequence ID" value="QL04p014388:mrna"/>
    <property type="gene ID" value="QL04p014388"/>
</dbReference>
<dbReference type="RefSeq" id="XP_030963531.1">
    <property type="nucleotide sequence ID" value="XM_031107671.1"/>
</dbReference>
<dbReference type="PANTHER" id="PTHR45966:SF1">
    <property type="entry name" value="GDSL ESTERASE_LIPASE 1-RELATED"/>
    <property type="match status" value="1"/>
</dbReference>